<sequence>MPVTNLGISAHLTAIPQDPAEFINGHGVYVRRNIPPPVRALSRLLSSFPGTPNEPTISSPSTVVIESAGSYYYDTIGAMSQFQLFPPPSPEVKAAKNPFRRGVKKPPGVKVEPASPISLNEIKDSAKAESVLLQIIEDTSSFPPPPSQPLNTRSKSPSVAETSPSSKSSQSPRSRSRQENKSPARVLQSQGSASTSSSSSNHTTSSTASPQSSQSSVSPVPMRSMFPRFEPKLPLNNQTTRSPMPSDDKPSKKSRRPQLTLATSSEIDHVLGPKTVPASVLNFPNGVSDSEEIRYSTPYELEMLWEAANGQRPQNLAGAFNLHMTRIGPATFTFGNSQQPFYTLQTYENDELSISRGAPCKPNSDVPIMTLSLEDRGRREHPHDGLVALLFSRLAAMLAIEQADEISKLHQLAPSEAAEVENQALRRAAAQESCRLSWNRNSRLYELRHPLLSKRQPPALVGAEGIPLSPVRSQSSGILYITVSAPSNDAMPHQAPTILVTGPPSSTALAAAQQAANPRTSTLPVADSDEPLASLDFATQTLTISPAAVIATIPSLYAIDSLIAAMLAVAVSDEATNPILADMELRSPSFTEPGFSNGQGVDAPYRGPLITTQAEREDYAESLQLASQIRAANDKAEGNSKRKSFFNFWDRYQSTPSGQTRTTKKGQEIVVEEFDLEKYGRYGKGSTREGEKLPSITRTLLKILFFGLNMLVKGLTLMVKILAWLLVRSTRCVTSEKF</sequence>
<evidence type="ECO:0000256" key="2">
    <source>
        <dbReference type="SAM" id="Phobius"/>
    </source>
</evidence>
<evidence type="ECO:0000313" key="3">
    <source>
        <dbReference type="EMBL" id="OOQ82915.1"/>
    </source>
</evidence>
<dbReference type="EMBL" id="LJBN01000207">
    <property type="protein sequence ID" value="OOQ82915.1"/>
    <property type="molecule type" value="Genomic_DNA"/>
</dbReference>
<dbReference type="Proteomes" id="UP000190744">
    <property type="component" value="Unassembled WGS sequence"/>
</dbReference>
<feature type="region of interest" description="Disordered" evidence="1">
    <location>
        <begin position="93"/>
        <end position="116"/>
    </location>
</feature>
<accession>A0A1S9RC01</accession>
<gene>
    <name evidence="3" type="ORF">PEBR_36868</name>
</gene>
<feature type="compositionally biased region" description="Polar residues" evidence="1">
    <location>
        <begin position="149"/>
        <end position="162"/>
    </location>
</feature>
<comment type="caution">
    <text evidence="3">The sequence shown here is derived from an EMBL/GenBank/DDBJ whole genome shotgun (WGS) entry which is preliminary data.</text>
</comment>
<dbReference type="AlphaFoldDB" id="A0A1S9RC01"/>
<name>A0A1S9RC01_PENBI</name>
<organism evidence="3 4">
    <name type="scientific">Penicillium brasilianum</name>
    <dbReference type="NCBI Taxonomy" id="104259"/>
    <lineage>
        <taxon>Eukaryota</taxon>
        <taxon>Fungi</taxon>
        <taxon>Dikarya</taxon>
        <taxon>Ascomycota</taxon>
        <taxon>Pezizomycotina</taxon>
        <taxon>Eurotiomycetes</taxon>
        <taxon>Eurotiomycetidae</taxon>
        <taxon>Eurotiales</taxon>
        <taxon>Aspergillaceae</taxon>
        <taxon>Penicillium</taxon>
    </lineage>
</organism>
<feature type="region of interest" description="Disordered" evidence="1">
    <location>
        <begin position="138"/>
        <end position="266"/>
    </location>
</feature>
<evidence type="ECO:0000256" key="1">
    <source>
        <dbReference type="SAM" id="MobiDB-lite"/>
    </source>
</evidence>
<keyword evidence="2" id="KW-1133">Transmembrane helix</keyword>
<feature type="compositionally biased region" description="Low complexity" evidence="1">
    <location>
        <begin position="192"/>
        <end position="221"/>
    </location>
</feature>
<keyword evidence="2" id="KW-0812">Transmembrane</keyword>
<keyword evidence="2" id="KW-0472">Membrane</keyword>
<reference evidence="4" key="1">
    <citation type="submission" date="2015-09" db="EMBL/GenBank/DDBJ databases">
        <authorList>
            <person name="Fill T.P."/>
            <person name="Baretta J.F."/>
            <person name="de Almeida L.G."/>
            <person name="Rocha M."/>
            <person name="de Souza D.H."/>
            <person name="Malavazi I."/>
            <person name="Cerdeira L.T."/>
            <person name="Hong H."/>
            <person name="Samborskyy M."/>
            <person name="de Vasconcelos A.T."/>
            <person name="Leadlay P."/>
            <person name="Rodrigues-Filho E."/>
        </authorList>
    </citation>
    <scope>NUCLEOTIDE SEQUENCE [LARGE SCALE GENOMIC DNA]</scope>
    <source>
        <strain evidence="4">LaBioMMi 136</strain>
    </source>
</reference>
<proteinExistence type="predicted"/>
<feature type="compositionally biased region" description="Low complexity" evidence="1">
    <location>
        <begin position="163"/>
        <end position="173"/>
    </location>
</feature>
<evidence type="ECO:0000313" key="4">
    <source>
        <dbReference type="Proteomes" id="UP000190744"/>
    </source>
</evidence>
<protein>
    <submittedName>
        <fullName evidence="3">Uncharacterized protein</fullName>
    </submittedName>
</protein>
<feature type="transmembrane region" description="Helical" evidence="2">
    <location>
        <begin position="703"/>
        <end position="727"/>
    </location>
</feature>